<comment type="caution">
    <text evidence="2">The sequence shown here is derived from an EMBL/GenBank/DDBJ whole genome shotgun (WGS) entry which is preliminary data.</text>
</comment>
<reference evidence="2 3" key="1">
    <citation type="journal article" date="2015" name="Genome Biol. Evol.">
        <title>The Dynamics of Genetic Interactions between Vibrio metoecus and Vibrio cholerae, Two Close Relatives Co-Occurring in the Environment.</title>
        <authorList>
            <person name="Orata F.D."/>
            <person name="Kirchberger P.C."/>
            <person name="Meheust R."/>
            <person name="Barlow E.J."/>
            <person name="Tarr C.L."/>
            <person name="Boucher Y."/>
        </authorList>
    </citation>
    <scope>NUCLEOTIDE SEQUENCE [LARGE SCALE GENOMIC DNA]</scope>
    <source>
        <strain evidence="2 3">08-2459</strain>
    </source>
</reference>
<name>A0A0Q0JUI0_VIBMT</name>
<proteinExistence type="predicted"/>
<dbReference type="AlphaFoldDB" id="A0A0Q0JUI0"/>
<protein>
    <submittedName>
        <fullName evidence="2">Uncharacterized protein</fullName>
    </submittedName>
</protein>
<evidence type="ECO:0000313" key="2">
    <source>
        <dbReference type="EMBL" id="KQA24605.1"/>
    </source>
</evidence>
<feature type="transmembrane region" description="Helical" evidence="1">
    <location>
        <begin position="36"/>
        <end position="58"/>
    </location>
</feature>
<dbReference type="EMBL" id="LCUF01000001">
    <property type="protein sequence ID" value="KQA24605.1"/>
    <property type="molecule type" value="Genomic_DNA"/>
</dbReference>
<organism evidence="2 3">
    <name type="scientific">Vibrio metoecus</name>
    <dbReference type="NCBI Taxonomy" id="1481663"/>
    <lineage>
        <taxon>Bacteria</taxon>
        <taxon>Pseudomonadati</taxon>
        <taxon>Pseudomonadota</taxon>
        <taxon>Gammaproteobacteria</taxon>
        <taxon>Vibrionales</taxon>
        <taxon>Vibrionaceae</taxon>
        <taxon>Vibrio</taxon>
    </lineage>
</organism>
<keyword evidence="1" id="KW-0812">Transmembrane</keyword>
<dbReference type="PATRIC" id="fig|1481663.8.peg.119"/>
<evidence type="ECO:0000313" key="3">
    <source>
        <dbReference type="Proteomes" id="UP000053724"/>
    </source>
</evidence>
<sequence>MEYRTIGCFKENKNILTILKVTLMNGLSIKYPKNPLQIFLGILLKFWAVLDVLCCTGLKQAKKKNVLITRNRLVFRQIGNFKAY</sequence>
<keyword evidence="1" id="KW-0472">Membrane</keyword>
<evidence type="ECO:0000256" key="1">
    <source>
        <dbReference type="SAM" id="Phobius"/>
    </source>
</evidence>
<dbReference type="Proteomes" id="UP000053724">
    <property type="component" value="Unassembled WGS sequence"/>
</dbReference>
<keyword evidence="1" id="KW-1133">Transmembrane helix</keyword>
<accession>A0A0Q0JUI0</accession>
<gene>
    <name evidence="2" type="ORF">AAY55_00375</name>
</gene>